<keyword evidence="1" id="KW-0614">Plasmid</keyword>
<reference evidence="1" key="1">
    <citation type="submission" date="2015-12" db="EMBL/GenBank/DDBJ databases">
        <title>Klebsiella pneumoniae strain KP04 plasmid pKP04VIM, complete sequence.</title>
        <authorList>
            <person name="Li R."/>
            <person name="Lin D."/>
            <person name="Chen C."/>
        </authorList>
    </citation>
    <scope>NUCLEOTIDE SEQUENCE</scope>
    <source>
        <plasmid evidence="1">pKP04VIM</plasmid>
    </source>
</reference>
<evidence type="ECO:0000313" key="1">
    <source>
        <dbReference type="EMBL" id="ANS55332.1"/>
    </source>
</evidence>
<accession>A0A1B1LQK6</accession>
<dbReference type="RefSeq" id="WP_017900706.1">
    <property type="nucleotide sequence ID" value="NZ_AP018583.1"/>
</dbReference>
<organism evidence="1">
    <name type="scientific">Klebsiella pneumoniae</name>
    <dbReference type="NCBI Taxonomy" id="573"/>
    <lineage>
        <taxon>Bacteria</taxon>
        <taxon>Pseudomonadati</taxon>
        <taxon>Pseudomonadota</taxon>
        <taxon>Gammaproteobacteria</taxon>
        <taxon>Enterobacterales</taxon>
        <taxon>Enterobacteriaceae</taxon>
        <taxon>Klebsiella/Raoultella group</taxon>
        <taxon>Klebsiella</taxon>
        <taxon>Klebsiella pneumoniae complex</taxon>
    </lineage>
</organism>
<dbReference type="AlphaFoldDB" id="A0A1B1LQK6"/>
<geneLocation type="plasmid" evidence="1">
    <name>pKP04VIM</name>
</geneLocation>
<name>A0A1B1LQK6_KLEPN</name>
<dbReference type="EMBL" id="KU318421">
    <property type="protein sequence ID" value="ANS55332.1"/>
    <property type="molecule type" value="Genomic_DNA"/>
</dbReference>
<proteinExistence type="predicted"/>
<protein>
    <submittedName>
        <fullName evidence="1">Uncharacterized protein</fullName>
    </submittedName>
</protein>
<sequence length="244" mass="26847">MPDNTELTHDEIIAALAQLKQISEYPTPSTQYARVLLKYITTLVESQKKAHSVMAGVVTTACIRGVRPFDGIECDPPTLEENAEACGDAMSARIRELESNPPKPKELAEALFLIATLREQSDGWERKAINSFAERTQMFQRIAELEKRNQELESGLLIPAEVESQDRASGMNAEAICVDGNKPGMIVAVHIDAGDFVNVNGLILKVIETDFDDHDVTLYLAGGEEFKCAAGYLIEVVPVPEDEE</sequence>
<dbReference type="PATRIC" id="fig|573.1650.peg.5637"/>
<dbReference type="GeneID" id="93756895"/>